<dbReference type="EMBL" id="VSSQ01088829">
    <property type="protein sequence ID" value="MPN35320.1"/>
    <property type="molecule type" value="Genomic_DNA"/>
</dbReference>
<organism evidence="2">
    <name type="scientific">bioreactor metagenome</name>
    <dbReference type="NCBI Taxonomy" id="1076179"/>
    <lineage>
        <taxon>unclassified sequences</taxon>
        <taxon>metagenomes</taxon>
        <taxon>ecological metagenomes</taxon>
    </lineage>
</organism>
<protein>
    <submittedName>
        <fullName evidence="2">Uncharacterized protein</fullName>
    </submittedName>
</protein>
<reference evidence="2" key="1">
    <citation type="submission" date="2019-08" db="EMBL/GenBank/DDBJ databases">
        <authorList>
            <person name="Kucharzyk K."/>
            <person name="Murdoch R.W."/>
            <person name="Higgins S."/>
            <person name="Loffler F."/>
        </authorList>
    </citation>
    <scope>NUCLEOTIDE SEQUENCE</scope>
</reference>
<dbReference type="AlphaFoldDB" id="A0A645H9E3"/>
<accession>A0A645H9E3</accession>
<evidence type="ECO:0000313" key="2">
    <source>
        <dbReference type="EMBL" id="MPN35320.1"/>
    </source>
</evidence>
<comment type="caution">
    <text evidence="2">The sequence shown here is derived from an EMBL/GenBank/DDBJ whole genome shotgun (WGS) entry which is preliminary data.</text>
</comment>
<proteinExistence type="predicted"/>
<gene>
    <name evidence="2" type="ORF">SDC9_182817</name>
</gene>
<name>A0A645H9E3_9ZZZZ</name>
<evidence type="ECO:0000256" key="1">
    <source>
        <dbReference type="SAM" id="MobiDB-lite"/>
    </source>
</evidence>
<sequence length="99" mass="10481">MLQFIQFFGFLGSKQLLDNAIDINPGRQPGNPGCPIDRTGGNAAGHQASPPLQAKLSNIVNQGLGNDFGANCQRRFIGILGTAQFGGGCSRINAFVIRH</sequence>
<feature type="region of interest" description="Disordered" evidence="1">
    <location>
        <begin position="27"/>
        <end position="48"/>
    </location>
</feature>